<dbReference type="SUPFAM" id="SSF46689">
    <property type="entry name" value="Homeodomain-like"/>
    <property type="match status" value="1"/>
</dbReference>
<evidence type="ECO:0000313" key="2">
    <source>
        <dbReference type="Proteomes" id="UP000298061"/>
    </source>
</evidence>
<dbReference type="GO" id="GO:0000500">
    <property type="term" value="C:RNA polymerase I upstream activating factor complex"/>
    <property type="evidence" value="ECO:0007669"/>
    <property type="project" value="InterPro"/>
</dbReference>
<dbReference type="GO" id="GO:0006361">
    <property type="term" value="P:transcription initiation at RNA polymerase I promoter"/>
    <property type="evidence" value="ECO:0007669"/>
    <property type="project" value="TreeGrafter"/>
</dbReference>
<dbReference type="EMBL" id="SFCI01000042">
    <property type="protein sequence ID" value="TFY83233.1"/>
    <property type="molecule type" value="Genomic_DNA"/>
</dbReference>
<dbReference type="CDD" id="cd00167">
    <property type="entry name" value="SANT"/>
    <property type="match status" value="1"/>
</dbReference>
<organism evidence="1 2">
    <name type="scientific">Hericium alpestre</name>
    <dbReference type="NCBI Taxonomy" id="135208"/>
    <lineage>
        <taxon>Eukaryota</taxon>
        <taxon>Fungi</taxon>
        <taxon>Dikarya</taxon>
        <taxon>Basidiomycota</taxon>
        <taxon>Agaricomycotina</taxon>
        <taxon>Agaricomycetes</taxon>
        <taxon>Russulales</taxon>
        <taxon>Hericiaceae</taxon>
        <taxon>Hericium</taxon>
    </lineage>
</organism>
<dbReference type="AlphaFoldDB" id="A0A4Z0AA79"/>
<dbReference type="InterPro" id="IPR009057">
    <property type="entry name" value="Homeodomain-like_sf"/>
</dbReference>
<keyword evidence="2" id="KW-1185">Reference proteome</keyword>
<dbReference type="OrthoDB" id="2240312at2759"/>
<protein>
    <recommendedName>
        <fullName evidence="3">SANT domain-containing protein</fullName>
    </recommendedName>
</protein>
<comment type="caution">
    <text evidence="1">The sequence shown here is derived from an EMBL/GenBank/DDBJ whole genome shotgun (WGS) entry which is preliminary data.</text>
</comment>
<dbReference type="InterPro" id="IPR039601">
    <property type="entry name" value="Rrn5"/>
</dbReference>
<gene>
    <name evidence="1" type="ORF">EWM64_g765</name>
</gene>
<dbReference type="InterPro" id="IPR001005">
    <property type="entry name" value="SANT/Myb"/>
</dbReference>
<sequence>MSDEPDTPPSPAAEPNAAYMSHYLDHISATRSHLIDDALKFQDSFYPPTGYWTASEKSAFFYALSAYSRLRPDLIAAHIRSKTVVDVVVYLEYLRQASKDTPVTHTPRSKLPIAVEVSDALVAFEEEQAVLLAAAEPELEAQALEGARGTGAAHTAQ</sequence>
<accession>A0A4Z0AA79</accession>
<feature type="non-terminal residue" evidence="1">
    <location>
        <position position="157"/>
    </location>
</feature>
<dbReference type="GO" id="GO:0001181">
    <property type="term" value="F:RNA polymerase I general transcription initiation factor activity"/>
    <property type="evidence" value="ECO:0007669"/>
    <property type="project" value="TreeGrafter"/>
</dbReference>
<dbReference type="PANTHER" id="PTHR28079:SF1">
    <property type="entry name" value="RNA POLYMERASE I-SPECIFIC TRANSCRIPTION INITIATION FACTOR RRN5"/>
    <property type="match status" value="1"/>
</dbReference>
<evidence type="ECO:0000313" key="1">
    <source>
        <dbReference type="EMBL" id="TFY83233.1"/>
    </source>
</evidence>
<dbReference type="GO" id="GO:0000182">
    <property type="term" value="F:rDNA binding"/>
    <property type="evidence" value="ECO:0007669"/>
    <property type="project" value="TreeGrafter"/>
</dbReference>
<dbReference type="PANTHER" id="PTHR28079">
    <property type="entry name" value="RNA POLYMERASE I-SPECIFIC TRANSCRIPTION INITIATION FACTOR RRN5"/>
    <property type="match status" value="1"/>
</dbReference>
<dbReference type="STRING" id="135208.A0A4Z0AA79"/>
<dbReference type="GO" id="GO:0042790">
    <property type="term" value="P:nucleolar large rRNA transcription by RNA polymerase I"/>
    <property type="evidence" value="ECO:0007669"/>
    <property type="project" value="InterPro"/>
</dbReference>
<name>A0A4Z0AA79_9AGAM</name>
<dbReference type="Gene3D" id="1.10.10.60">
    <property type="entry name" value="Homeodomain-like"/>
    <property type="match status" value="1"/>
</dbReference>
<evidence type="ECO:0008006" key="3">
    <source>
        <dbReference type="Google" id="ProtNLM"/>
    </source>
</evidence>
<reference evidence="1 2" key="1">
    <citation type="submission" date="2019-02" db="EMBL/GenBank/DDBJ databases">
        <title>Genome sequencing of the rare red list fungi Hericium alpestre (H. flagellum).</title>
        <authorList>
            <person name="Buettner E."/>
            <person name="Kellner H."/>
        </authorList>
    </citation>
    <scope>NUCLEOTIDE SEQUENCE [LARGE SCALE GENOMIC DNA]</scope>
    <source>
        <strain evidence="1 2">DSM 108284</strain>
    </source>
</reference>
<dbReference type="Proteomes" id="UP000298061">
    <property type="component" value="Unassembled WGS sequence"/>
</dbReference>
<proteinExistence type="predicted"/>